<dbReference type="PANTHER" id="PTHR48111:SF36">
    <property type="entry name" value="TRANSCRIPTIONAL REGULATORY PROTEIN CUTR"/>
    <property type="match status" value="1"/>
</dbReference>
<dbReference type="Gene3D" id="3.40.50.2300">
    <property type="match status" value="1"/>
</dbReference>
<evidence type="ECO:0000256" key="7">
    <source>
        <dbReference type="PROSITE-ProRule" id="PRU01091"/>
    </source>
</evidence>
<dbReference type="PROSITE" id="PS51755">
    <property type="entry name" value="OMPR_PHOB"/>
    <property type="match status" value="1"/>
</dbReference>
<dbReference type="FunFam" id="1.10.10.10:FF:000005">
    <property type="entry name" value="Two-component system response regulator"/>
    <property type="match status" value="1"/>
</dbReference>
<keyword evidence="11" id="KW-1185">Reference proteome</keyword>
<dbReference type="EMBL" id="SGWQ01000003">
    <property type="protein sequence ID" value="RZS40990.1"/>
    <property type="molecule type" value="Genomic_DNA"/>
</dbReference>
<keyword evidence="4 7" id="KW-0238">DNA-binding</keyword>
<reference evidence="10 11" key="1">
    <citation type="submission" date="2019-02" db="EMBL/GenBank/DDBJ databases">
        <title>Genomic Encyclopedia of Type Strains, Phase IV (KMG-IV): sequencing the most valuable type-strain genomes for metagenomic binning, comparative biology and taxonomic classification.</title>
        <authorList>
            <person name="Goeker M."/>
        </authorList>
    </citation>
    <scope>NUCLEOTIDE SEQUENCE [LARGE SCALE GENOMIC DNA]</scope>
    <source>
        <strain evidence="10 11">DSM 101727</strain>
    </source>
</reference>
<dbReference type="SUPFAM" id="SSF46894">
    <property type="entry name" value="C-terminal effector domain of the bipartite response regulators"/>
    <property type="match status" value="1"/>
</dbReference>
<dbReference type="AlphaFoldDB" id="A0A4Q7KXF3"/>
<dbReference type="GO" id="GO:0000156">
    <property type="term" value="F:phosphorelay response regulator activity"/>
    <property type="evidence" value="ECO:0007669"/>
    <property type="project" value="TreeGrafter"/>
</dbReference>
<dbReference type="Gene3D" id="1.10.10.10">
    <property type="entry name" value="Winged helix-like DNA-binding domain superfamily/Winged helix DNA-binding domain"/>
    <property type="match status" value="1"/>
</dbReference>
<dbReference type="Gene3D" id="6.10.250.690">
    <property type="match status" value="1"/>
</dbReference>
<dbReference type="InterPro" id="IPR011006">
    <property type="entry name" value="CheY-like_superfamily"/>
</dbReference>
<dbReference type="CDD" id="cd19935">
    <property type="entry name" value="REC_OmpR_CusR-like"/>
    <property type="match status" value="1"/>
</dbReference>
<dbReference type="Proteomes" id="UP000294257">
    <property type="component" value="Unassembled WGS sequence"/>
</dbReference>
<keyword evidence="3" id="KW-0805">Transcription regulation</keyword>
<keyword evidence="1 6" id="KW-0597">Phosphoprotein</keyword>
<keyword evidence="5" id="KW-0804">Transcription</keyword>
<dbReference type="SMART" id="SM00862">
    <property type="entry name" value="Trans_reg_C"/>
    <property type="match status" value="1"/>
</dbReference>
<dbReference type="CDD" id="cd00383">
    <property type="entry name" value="trans_reg_C"/>
    <property type="match status" value="1"/>
</dbReference>
<dbReference type="InterPro" id="IPR039420">
    <property type="entry name" value="WalR-like"/>
</dbReference>
<dbReference type="SMART" id="SM00448">
    <property type="entry name" value="REC"/>
    <property type="match status" value="1"/>
</dbReference>
<dbReference type="InterPro" id="IPR001867">
    <property type="entry name" value="OmpR/PhoB-type_DNA-bd"/>
</dbReference>
<feature type="modified residue" description="4-aspartylphosphate" evidence="6">
    <location>
        <position position="40"/>
    </location>
</feature>
<dbReference type="PROSITE" id="PS50110">
    <property type="entry name" value="RESPONSE_REGULATORY"/>
    <property type="match status" value="1"/>
</dbReference>
<dbReference type="Pfam" id="PF00486">
    <property type="entry name" value="Trans_reg_C"/>
    <property type="match status" value="1"/>
</dbReference>
<evidence type="ECO:0000256" key="6">
    <source>
        <dbReference type="PROSITE-ProRule" id="PRU00169"/>
    </source>
</evidence>
<dbReference type="GO" id="GO:0005829">
    <property type="term" value="C:cytosol"/>
    <property type="evidence" value="ECO:0007669"/>
    <property type="project" value="TreeGrafter"/>
</dbReference>
<gene>
    <name evidence="10" type="ORF">EV193_103308</name>
</gene>
<evidence type="ECO:0000256" key="4">
    <source>
        <dbReference type="ARBA" id="ARBA00023125"/>
    </source>
</evidence>
<dbReference type="PANTHER" id="PTHR48111">
    <property type="entry name" value="REGULATOR OF RPOS"/>
    <property type="match status" value="1"/>
</dbReference>
<evidence type="ECO:0000313" key="10">
    <source>
        <dbReference type="EMBL" id="RZS40990.1"/>
    </source>
</evidence>
<dbReference type="InterPro" id="IPR036388">
    <property type="entry name" value="WH-like_DNA-bd_sf"/>
</dbReference>
<dbReference type="SUPFAM" id="SSF52172">
    <property type="entry name" value="CheY-like"/>
    <property type="match status" value="1"/>
</dbReference>
<accession>A0A4Q7KXF3</accession>
<name>A0A4Q7KXF3_9PSEU</name>
<evidence type="ECO:0000259" key="8">
    <source>
        <dbReference type="PROSITE" id="PS50110"/>
    </source>
</evidence>
<dbReference type="InterPro" id="IPR016032">
    <property type="entry name" value="Sig_transdc_resp-reg_C-effctor"/>
</dbReference>
<dbReference type="GO" id="GO:0006355">
    <property type="term" value="P:regulation of DNA-templated transcription"/>
    <property type="evidence" value="ECO:0007669"/>
    <property type="project" value="InterPro"/>
</dbReference>
<evidence type="ECO:0000256" key="2">
    <source>
        <dbReference type="ARBA" id="ARBA00023012"/>
    </source>
</evidence>
<sequence length="214" mass="24056">MAEVLHRGLSAEGFAVDIAYDGPNGLWHATEHPYDVVVLDIMLPGMHGYEVCRRLREREVSTPVLMLTAKDGEYDEAEGLDTGADDYLTKPFSYVVLVARLRALVRRGGTERGPVLRIDDLTLDPANGTCRRADTRISLTAKEQSVLEYLMRNAGKVVTKREIVDHVWDIARDVEHNLVEVYIANIRRKVDRPFGKNTITTVRGHGYLVVNDGR</sequence>
<feature type="DNA-binding region" description="OmpR/PhoB-type" evidence="7">
    <location>
        <begin position="113"/>
        <end position="211"/>
    </location>
</feature>
<evidence type="ECO:0000313" key="11">
    <source>
        <dbReference type="Proteomes" id="UP000294257"/>
    </source>
</evidence>
<protein>
    <submittedName>
        <fullName evidence="10">DNA-binding response OmpR family regulator</fullName>
    </submittedName>
</protein>
<evidence type="ECO:0000259" key="9">
    <source>
        <dbReference type="PROSITE" id="PS51755"/>
    </source>
</evidence>
<evidence type="ECO:0000256" key="1">
    <source>
        <dbReference type="ARBA" id="ARBA00022553"/>
    </source>
</evidence>
<evidence type="ECO:0000256" key="5">
    <source>
        <dbReference type="ARBA" id="ARBA00023163"/>
    </source>
</evidence>
<feature type="domain" description="OmpR/PhoB-type" evidence="9">
    <location>
        <begin position="113"/>
        <end position="211"/>
    </location>
</feature>
<organism evidence="10 11">
    <name type="scientific">Herbihabitans rhizosphaerae</name>
    <dbReference type="NCBI Taxonomy" id="1872711"/>
    <lineage>
        <taxon>Bacteria</taxon>
        <taxon>Bacillati</taxon>
        <taxon>Actinomycetota</taxon>
        <taxon>Actinomycetes</taxon>
        <taxon>Pseudonocardiales</taxon>
        <taxon>Pseudonocardiaceae</taxon>
        <taxon>Herbihabitans</taxon>
    </lineage>
</organism>
<dbReference type="Pfam" id="PF00072">
    <property type="entry name" value="Response_reg"/>
    <property type="match status" value="1"/>
</dbReference>
<comment type="caution">
    <text evidence="10">The sequence shown here is derived from an EMBL/GenBank/DDBJ whole genome shotgun (WGS) entry which is preliminary data.</text>
</comment>
<proteinExistence type="predicted"/>
<feature type="domain" description="Response regulatory" evidence="8">
    <location>
        <begin position="1"/>
        <end position="105"/>
    </location>
</feature>
<dbReference type="InterPro" id="IPR001789">
    <property type="entry name" value="Sig_transdc_resp-reg_receiver"/>
</dbReference>
<keyword evidence="2" id="KW-0902">Two-component regulatory system</keyword>
<evidence type="ECO:0000256" key="3">
    <source>
        <dbReference type="ARBA" id="ARBA00023015"/>
    </source>
</evidence>
<dbReference type="GO" id="GO:0000976">
    <property type="term" value="F:transcription cis-regulatory region binding"/>
    <property type="evidence" value="ECO:0007669"/>
    <property type="project" value="TreeGrafter"/>
</dbReference>
<dbReference type="GO" id="GO:0032993">
    <property type="term" value="C:protein-DNA complex"/>
    <property type="evidence" value="ECO:0007669"/>
    <property type="project" value="TreeGrafter"/>
</dbReference>